<dbReference type="InterPro" id="IPR014729">
    <property type="entry name" value="Rossmann-like_a/b/a_fold"/>
</dbReference>
<name>A0A8J7Z548_9CYAN</name>
<dbReference type="Pfam" id="PF02698">
    <property type="entry name" value="DUF218"/>
    <property type="match status" value="1"/>
</dbReference>
<reference evidence="3" key="1">
    <citation type="submission" date="2019-12" db="EMBL/GenBank/DDBJ databases">
        <title>High-Quality draft genome sequences of three cyanobacteria isolated from the limestone walls of the Old Cathedral of Coimbra.</title>
        <authorList>
            <person name="Tiago I."/>
            <person name="Soares F."/>
            <person name="Portugal A."/>
        </authorList>
    </citation>
    <scope>NUCLEOTIDE SEQUENCE</scope>
    <source>
        <strain evidence="3">A</strain>
    </source>
</reference>
<dbReference type="InterPro" id="IPR051599">
    <property type="entry name" value="Cell_Envelope_Assoc"/>
</dbReference>
<dbReference type="InterPro" id="IPR003848">
    <property type="entry name" value="DUF218"/>
</dbReference>
<feature type="domain" description="DUF218" evidence="2">
    <location>
        <begin position="55"/>
        <end position="167"/>
    </location>
</feature>
<dbReference type="Gene3D" id="3.40.50.620">
    <property type="entry name" value="HUPs"/>
    <property type="match status" value="1"/>
</dbReference>
<keyword evidence="1" id="KW-0472">Membrane</keyword>
<dbReference type="GO" id="GO:0043164">
    <property type="term" value="P:Gram-negative-bacterium-type cell wall biogenesis"/>
    <property type="evidence" value="ECO:0007669"/>
    <property type="project" value="TreeGrafter"/>
</dbReference>
<accession>A0A8J7Z548</accession>
<keyword evidence="1" id="KW-0812">Transmembrane</keyword>
<dbReference type="AlphaFoldDB" id="A0A8J7Z548"/>
<dbReference type="Proteomes" id="UP000646053">
    <property type="component" value="Unassembled WGS sequence"/>
</dbReference>
<dbReference type="GO" id="GO:0005886">
    <property type="term" value="C:plasma membrane"/>
    <property type="evidence" value="ECO:0007669"/>
    <property type="project" value="TreeGrafter"/>
</dbReference>
<dbReference type="PANTHER" id="PTHR30336">
    <property type="entry name" value="INNER MEMBRANE PROTEIN, PROBABLE PERMEASE"/>
    <property type="match status" value="1"/>
</dbReference>
<evidence type="ECO:0000313" key="3">
    <source>
        <dbReference type="EMBL" id="NDJ16603.1"/>
    </source>
</evidence>
<feature type="transmembrane region" description="Helical" evidence="1">
    <location>
        <begin position="27"/>
        <end position="49"/>
    </location>
</feature>
<organism evidence="3 4">
    <name type="scientific">Myxacorys almedinensis A</name>
    <dbReference type="NCBI Taxonomy" id="2690445"/>
    <lineage>
        <taxon>Bacteria</taxon>
        <taxon>Bacillati</taxon>
        <taxon>Cyanobacteriota</taxon>
        <taxon>Cyanophyceae</taxon>
        <taxon>Leptolyngbyales</taxon>
        <taxon>Leptolyngbyaceae</taxon>
        <taxon>Myxacorys</taxon>
        <taxon>Myxacorys almedinensis</taxon>
    </lineage>
</organism>
<proteinExistence type="predicted"/>
<evidence type="ECO:0000256" key="1">
    <source>
        <dbReference type="SAM" id="Phobius"/>
    </source>
</evidence>
<keyword evidence="1" id="KW-1133">Transmembrane helix</keyword>
<dbReference type="PANTHER" id="PTHR30336:SF4">
    <property type="entry name" value="ENVELOPE BIOGENESIS FACTOR ELYC"/>
    <property type="match status" value="1"/>
</dbReference>
<sequence>MSKGNPSLRCQYRLNLRSQHPKLLKRLFGLLAGLLIGWVVSIWLSLWIASSSPVDAVLVLGGSIQREIAAAQLANGSPTTPILISQGSSDPCIRSVFQQAHAPVDQVWLEKCARSTFDNVCFSLPTLRSWKVHHVKLITSESHLPRAVWLAQIVLGAHRIWVEPAIVAEPGVPGNREFGWKTGLDVARSLVWAGMSQVYSPRCSNMVRLNEVDLTAWARQGFSCERRGIPRI</sequence>
<gene>
    <name evidence="3" type="ORF">GS601_04735</name>
</gene>
<evidence type="ECO:0000313" key="4">
    <source>
        <dbReference type="Proteomes" id="UP000646053"/>
    </source>
</evidence>
<dbReference type="EMBL" id="WVIE01000004">
    <property type="protein sequence ID" value="NDJ16603.1"/>
    <property type="molecule type" value="Genomic_DNA"/>
</dbReference>
<comment type="caution">
    <text evidence="3">The sequence shown here is derived from an EMBL/GenBank/DDBJ whole genome shotgun (WGS) entry which is preliminary data.</text>
</comment>
<protein>
    <submittedName>
        <fullName evidence="3">YdcF family protein</fullName>
    </submittedName>
</protein>
<evidence type="ECO:0000259" key="2">
    <source>
        <dbReference type="Pfam" id="PF02698"/>
    </source>
</evidence>
<dbReference type="GO" id="GO:0000270">
    <property type="term" value="P:peptidoglycan metabolic process"/>
    <property type="evidence" value="ECO:0007669"/>
    <property type="project" value="TreeGrafter"/>
</dbReference>
<keyword evidence="4" id="KW-1185">Reference proteome</keyword>
<dbReference type="CDD" id="cd06259">
    <property type="entry name" value="YdcF-like"/>
    <property type="match status" value="1"/>
</dbReference>